<sequence>MTIDEPRQRSSSSLSNATERANRRGPPLPLSPNRNNLRALSPPNTLLTPLSGTNPQYLLLSPGGAARSHSPRSRAHTVADGNLVQRQHSYAQQSAMSFYPPPPPPPQQTSNPGSHIRLPGPPPRPTTAQNHGGMPMPGYWNPPPGQYQQQGYNPSLYTSYPLPPPPSIRPPQQQQQQPREPLTSATYVPDGASFGPGVGIPPLINPREYADASYYDNNNNSSNYAQNTENAQGNFSSILDSVQSVKYGTNAGYHAPPTPSRTHLNIPNNISTGDAQNHDSPGPPTATMQNTLPPSSSSVYYRNDNNGTAPISPNDASAQWPADRVQIWLANNGFSRDWQETFKTLGLEGSRFLDIGRGHGSKGNVAMMHQVIFPQLHRQCTASGTGWDQNRERDEGRKLRRLVRSIVETGSSSNSRVQPRSDAALTLASAGTEGGVENSPYLGNRMDFGSTPTTAGNGEESPGRQLLVHSPTSATNLPRRISGQRNFTVPTLGSHPDFSEGPARTAYTKEVLRDLEPMSKRHSPSTSGDLGSNPMNILPAIDKRARSIVPALQNARVATNGQLSAGLSASAPRYYHNRGNSSESNLSTFANTGSGPPSGRSFVENRSESRSDNRKNGMDGSRPGTGLSRYDSVDHPTSAKEKNFFSNIIGRARKKNHESHPSPDDTSLDSPTSPHGHAPSSFFRKSGMNSSETSLNDRPPSRRSAQTDADSRTAARGRSNQHGDRKYAFVTPDGWNYRLVDITNVDSAAALRSTCCEELTPGLSKTPGVELHLTMPGQWEHDDPLSDSRLLKARSQQGNKVGELKLFVKVPQEGTFSASTGLGVSVPPSAGRGFDRDTYDRLNGPVPESPGIKSGESTLLPDKNNQLRMVAEKSDFNPEAVSDRLQPTSRPMESSWTKGDEMSEQERRRLLEIAAEEHRKENDRKRDEYLKSRFGHLKGHSPDPMSASNDSISYRSGREINFDEPRSSPYEDINRSFEQRPKNKQLVPLREPPPVPADSSTLLKANSLSKSKSRNSWPEEDEDEAKRRSTESDPAKKKAIPSGPSAGLTSIAAAIIGAGTIGAGVGAANKAPPKPPPKDDSRSVSPENMRPSQRILQENGFGGSEPSATAERDSHPSDFNPTSAASATTTDDEANRFSLRRESFASDVWANRPPAEALVEHLDEFFPNVNLDQPMLEEEDGDASAEAKTIPAVEETGTLNAGLTRGKAGMQSIAQRNMRKSGVGLGRTKSIREVVKSQYEPFNKNQLPGRSTPSASGPSRVATLRNGGDIVRRKSTKMFGASIEQVKPPRGSRLIQLSTIPQDHLPALPSRQPTFKWMKGQLIGKGTFGRVQRAYEHHNR</sequence>
<feature type="compositionally biased region" description="Basic and acidic residues" evidence="1">
    <location>
        <begin position="972"/>
        <end position="981"/>
    </location>
</feature>
<gene>
    <name evidence="2" type="ORF">SNOG_12215</name>
</gene>
<feature type="region of interest" description="Disordered" evidence="1">
    <location>
        <begin position="513"/>
        <end position="537"/>
    </location>
</feature>
<feature type="compositionally biased region" description="Polar residues" evidence="1">
    <location>
        <begin position="260"/>
        <end position="279"/>
    </location>
</feature>
<dbReference type="GeneID" id="5979351"/>
<feature type="compositionally biased region" description="Basic and acidic residues" evidence="1">
    <location>
        <begin position="1024"/>
        <end position="1036"/>
    </location>
</feature>
<name>Q0U7P9_PHANO</name>
<feature type="region of interest" description="Disordered" evidence="1">
    <location>
        <begin position="873"/>
        <end position="906"/>
    </location>
</feature>
<organism evidence="2 3">
    <name type="scientific">Phaeosphaeria nodorum (strain SN15 / ATCC MYA-4574 / FGSC 10173)</name>
    <name type="common">Glume blotch fungus</name>
    <name type="synonym">Parastagonospora nodorum</name>
    <dbReference type="NCBI Taxonomy" id="321614"/>
    <lineage>
        <taxon>Eukaryota</taxon>
        <taxon>Fungi</taxon>
        <taxon>Dikarya</taxon>
        <taxon>Ascomycota</taxon>
        <taxon>Pezizomycotina</taxon>
        <taxon>Dothideomycetes</taxon>
        <taxon>Pleosporomycetidae</taxon>
        <taxon>Pleosporales</taxon>
        <taxon>Pleosporineae</taxon>
        <taxon>Phaeosphaeriaceae</taxon>
        <taxon>Parastagonospora</taxon>
    </lineage>
</organism>
<feature type="compositionally biased region" description="Low complexity" evidence="1">
    <location>
        <begin position="31"/>
        <end position="55"/>
    </location>
</feature>
<evidence type="ECO:0000313" key="3">
    <source>
        <dbReference type="Proteomes" id="UP000001055"/>
    </source>
</evidence>
<feature type="compositionally biased region" description="Low complexity" evidence="1">
    <location>
        <begin position="999"/>
        <end position="1016"/>
    </location>
</feature>
<dbReference type="KEGG" id="pno:SNOG_12215"/>
<evidence type="ECO:0000256" key="1">
    <source>
        <dbReference type="SAM" id="MobiDB-lite"/>
    </source>
</evidence>
<feature type="compositionally biased region" description="Polar residues" evidence="1">
    <location>
        <begin position="1083"/>
        <end position="1096"/>
    </location>
</feature>
<feature type="compositionally biased region" description="Polar residues" evidence="1">
    <location>
        <begin position="1243"/>
        <end position="1257"/>
    </location>
</feature>
<proteinExistence type="predicted"/>
<dbReference type="STRING" id="321614.Q0U7P9"/>
<dbReference type="HOGENOM" id="CLU_000961_1_0_1"/>
<protein>
    <recommendedName>
        <fullName evidence="4">Protein kinase domain-containing protein</fullName>
    </recommendedName>
</protein>
<feature type="region of interest" description="Disordered" evidence="1">
    <location>
        <begin position="827"/>
        <end position="860"/>
    </location>
</feature>
<feature type="compositionally biased region" description="Low complexity" evidence="1">
    <location>
        <begin position="664"/>
        <end position="675"/>
    </location>
</feature>
<feature type="region of interest" description="Disordered" evidence="1">
    <location>
        <begin position="1"/>
        <end position="200"/>
    </location>
</feature>
<feature type="region of interest" description="Disordered" evidence="1">
    <location>
        <begin position="1063"/>
        <end position="1134"/>
    </location>
</feature>
<evidence type="ECO:0008006" key="4">
    <source>
        <dbReference type="Google" id="ProtNLM"/>
    </source>
</evidence>
<feature type="compositionally biased region" description="Basic and acidic residues" evidence="1">
    <location>
        <begin position="603"/>
        <end position="617"/>
    </location>
</feature>
<feature type="compositionally biased region" description="Polar residues" evidence="1">
    <location>
        <begin position="524"/>
        <end position="535"/>
    </location>
</feature>
<feature type="compositionally biased region" description="Basic and acidic residues" evidence="1">
    <location>
        <begin position="631"/>
        <end position="643"/>
    </location>
</feature>
<feature type="compositionally biased region" description="Polar residues" evidence="1">
    <location>
        <begin position="578"/>
        <end position="595"/>
    </location>
</feature>
<evidence type="ECO:0000313" key="2">
    <source>
        <dbReference type="EMBL" id="EAT80627.2"/>
    </source>
</evidence>
<feature type="region of interest" description="Disordered" evidence="1">
    <location>
        <begin position="959"/>
        <end position="1046"/>
    </location>
</feature>
<feature type="region of interest" description="Disordered" evidence="1">
    <location>
        <begin position="249"/>
        <end position="317"/>
    </location>
</feature>
<feature type="compositionally biased region" description="Polar residues" evidence="1">
    <location>
        <begin position="687"/>
        <end position="696"/>
    </location>
</feature>
<feature type="compositionally biased region" description="Polar residues" evidence="1">
    <location>
        <begin position="286"/>
        <end position="317"/>
    </location>
</feature>
<reference evidence="3" key="1">
    <citation type="journal article" date="2007" name="Plant Cell">
        <title>Dothideomycete-plant interactions illuminated by genome sequencing and EST analysis of the wheat pathogen Stagonospora nodorum.</title>
        <authorList>
            <person name="Hane J.K."/>
            <person name="Lowe R.G."/>
            <person name="Solomon P.S."/>
            <person name="Tan K.C."/>
            <person name="Schoch C.L."/>
            <person name="Spatafora J.W."/>
            <person name="Crous P.W."/>
            <person name="Kodira C."/>
            <person name="Birren B.W."/>
            <person name="Galagan J.E."/>
            <person name="Torriani S.F."/>
            <person name="McDonald B.A."/>
            <person name="Oliver R.P."/>
        </authorList>
    </citation>
    <scope>NUCLEOTIDE SEQUENCE [LARGE SCALE GENOMIC DNA]</scope>
    <source>
        <strain evidence="3">SN15 / ATCC MYA-4574 / FGSC 10173</strain>
    </source>
</reference>
<feature type="compositionally biased region" description="Polar residues" evidence="1">
    <location>
        <begin position="84"/>
        <end position="96"/>
    </location>
</feature>
<feature type="region of interest" description="Disordered" evidence="1">
    <location>
        <begin position="576"/>
        <end position="728"/>
    </location>
</feature>
<feature type="compositionally biased region" description="Low complexity" evidence="1">
    <location>
        <begin position="146"/>
        <end position="160"/>
    </location>
</feature>
<feature type="compositionally biased region" description="Polar residues" evidence="1">
    <location>
        <begin position="9"/>
        <end position="19"/>
    </location>
</feature>
<accession>Q0U7P9</accession>
<feature type="region of interest" description="Disordered" evidence="1">
    <location>
        <begin position="1242"/>
        <end position="1263"/>
    </location>
</feature>
<dbReference type="EMBL" id="CH445345">
    <property type="protein sequence ID" value="EAT80627.2"/>
    <property type="molecule type" value="Genomic_DNA"/>
</dbReference>
<feature type="region of interest" description="Disordered" evidence="1">
    <location>
        <begin position="429"/>
        <end position="466"/>
    </location>
</feature>
<dbReference type="VEuPathDB" id="FungiDB:JI435_122150"/>
<feature type="compositionally biased region" description="Polar residues" evidence="1">
    <location>
        <begin position="885"/>
        <end position="897"/>
    </location>
</feature>
<dbReference type="Proteomes" id="UP000001055">
    <property type="component" value="Unassembled WGS sequence"/>
</dbReference>
<dbReference type="eggNOG" id="KOG0198">
    <property type="taxonomic scope" value="Eukaryota"/>
</dbReference>
<dbReference type="InParanoid" id="Q0U7P9"/>
<feature type="compositionally biased region" description="Low complexity" evidence="1">
    <location>
        <begin position="170"/>
        <end position="184"/>
    </location>
</feature>
<dbReference type="RefSeq" id="XP_001802441.1">
    <property type="nucleotide sequence ID" value="XM_001802389.1"/>
</dbReference>